<feature type="region of interest" description="Disordered" evidence="1">
    <location>
        <begin position="1"/>
        <end position="24"/>
    </location>
</feature>
<dbReference type="Proteomes" id="UP001374535">
    <property type="component" value="Chromosome 3"/>
</dbReference>
<sequence>MTETNSNSTAHSPEFNPNSSAASDPSLVPSSPFYIHPSEGPSSVSITPVLIENNYHSWSHSFRMALISKNKMGFLMRSILVPSPKDISYHSWEHCNTLIMSWLLNSLSSSIAQSVIFFDRAIDIWVDLRERFSQGDLQIGQLSKRVDVIEKDKFRANTDVNPKEECKVVVSRRERKAEKEVIEVDNSEEEEEEMREEKNIIEIESREDEEEERIEKNYYEKEEDREK</sequence>
<organism evidence="3 4">
    <name type="scientific">Vigna mungo</name>
    <name type="common">Black gram</name>
    <name type="synonym">Phaseolus mungo</name>
    <dbReference type="NCBI Taxonomy" id="3915"/>
    <lineage>
        <taxon>Eukaryota</taxon>
        <taxon>Viridiplantae</taxon>
        <taxon>Streptophyta</taxon>
        <taxon>Embryophyta</taxon>
        <taxon>Tracheophyta</taxon>
        <taxon>Spermatophyta</taxon>
        <taxon>Magnoliopsida</taxon>
        <taxon>eudicotyledons</taxon>
        <taxon>Gunneridae</taxon>
        <taxon>Pentapetalae</taxon>
        <taxon>rosids</taxon>
        <taxon>fabids</taxon>
        <taxon>Fabales</taxon>
        <taxon>Fabaceae</taxon>
        <taxon>Papilionoideae</taxon>
        <taxon>50 kb inversion clade</taxon>
        <taxon>NPAAA clade</taxon>
        <taxon>indigoferoid/millettioid clade</taxon>
        <taxon>Phaseoleae</taxon>
        <taxon>Vigna</taxon>
    </lineage>
</organism>
<evidence type="ECO:0000313" key="4">
    <source>
        <dbReference type="Proteomes" id="UP001374535"/>
    </source>
</evidence>
<dbReference type="EMBL" id="CP144698">
    <property type="protein sequence ID" value="WVZ16755.1"/>
    <property type="molecule type" value="Genomic_DNA"/>
</dbReference>
<reference evidence="3 4" key="1">
    <citation type="journal article" date="2023" name="Life. Sci Alliance">
        <title>Evolutionary insights into 3D genome organization and epigenetic landscape of Vigna mungo.</title>
        <authorList>
            <person name="Junaid A."/>
            <person name="Singh B."/>
            <person name="Bhatia S."/>
        </authorList>
    </citation>
    <scope>NUCLEOTIDE SEQUENCE [LARGE SCALE GENOMIC DNA]</scope>
    <source>
        <strain evidence="3">Urdbean</strain>
    </source>
</reference>
<feature type="compositionally biased region" description="Basic and acidic residues" evidence="1">
    <location>
        <begin position="195"/>
        <end position="204"/>
    </location>
</feature>
<dbReference type="PANTHER" id="PTHR37610">
    <property type="entry name" value="CCHC-TYPE DOMAIN-CONTAINING PROTEIN"/>
    <property type="match status" value="1"/>
</dbReference>
<gene>
    <name evidence="3" type="ORF">V8G54_009737</name>
</gene>
<keyword evidence="4" id="KW-1185">Reference proteome</keyword>
<feature type="domain" description="Retrotransposon Copia-like N-terminal" evidence="2">
    <location>
        <begin position="36"/>
        <end position="75"/>
    </location>
</feature>
<evidence type="ECO:0000259" key="2">
    <source>
        <dbReference type="Pfam" id="PF14244"/>
    </source>
</evidence>
<feature type="compositionally biased region" description="Basic and acidic residues" evidence="1">
    <location>
        <begin position="213"/>
        <end position="227"/>
    </location>
</feature>
<name>A0AAQ3NV33_VIGMU</name>
<accession>A0AAQ3NV33</accession>
<protein>
    <recommendedName>
        <fullName evidence="2">Retrotransposon Copia-like N-terminal domain-containing protein</fullName>
    </recommendedName>
</protein>
<dbReference type="InterPro" id="IPR029472">
    <property type="entry name" value="Copia-like_N"/>
</dbReference>
<dbReference type="Pfam" id="PF14244">
    <property type="entry name" value="Retrotran_gag_3"/>
    <property type="match status" value="1"/>
</dbReference>
<dbReference type="PANTHER" id="PTHR37610:SF55">
    <property type="entry name" value="RETROTRANSPOSON COPIA-LIKE N-TERMINAL DOMAIN-CONTAINING PROTEIN"/>
    <property type="match status" value="1"/>
</dbReference>
<feature type="region of interest" description="Disordered" evidence="1">
    <location>
        <begin position="180"/>
        <end position="227"/>
    </location>
</feature>
<feature type="compositionally biased region" description="Acidic residues" evidence="1">
    <location>
        <begin position="183"/>
        <end position="194"/>
    </location>
</feature>
<feature type="compositionally biased region" description="Polar residues" evidence="1">
    <location>
        <begin position="1"/>
        <end position="23"/>
    </location>
</feature>
<evidence type="ECO:0000313" key="3">
    <source>
        <dbReference type="EMBL" id="WVZ16755.1"/>
    </source>
</evidence>
<proteinExistence type="predicted"/>
<dbReference type="AlphaFoldDB" id="A0AAQ3NV33"/>
<evidence type="ECO:0000256" key="1">
    <source>
        <dbReference type="SAM" id="MobiDB-lite"/>
    </source>
</evidence>